<sequence length="167" mass="17583">MMAHRLLIVLLLGALAWAAPMIARAQNCNVEVTAVAFGAYDPTSAVPRDANGSVQVECVLAQIPVEIRLDSGNNAPGNNVANRRMVSGAYNLPYQLYTDAARGIVWGNTNTTSVSCTTGVTSGVCTGSSAVFGIFQRATRPIYGRIPTAQDVGVGSYSDQVDVTIIF</sequence>
<dbReference type="EMBL" id="WOXT01000003">
    <property type="protein sequence ID" value="MUV14722.1"/>
    <property type="molecule type" value="Genomic_DNA"/>
</dbReference>
<evidence type="ECO:0000256" key="1">
    <source>
        <dbReference type="SAM" id="SignalP"/>
    </source>
</evidence>
<dbReference type="PANTHER" id="PTHR37089">
    <property type="entry name" value="PROTEIN U-RELATED"/>
    <property type="match status" value="1"/>
</dbReference>
<dbReference type="RefSeq" id="WP_156642074.1">
    <property type="nucleotide sequence ID" value="NZ_WOXT01000003.1"/>
</dbReference>
<keyword evidence="4" id="KW-1185">Reference proteome</keyword>
<feature type="domain" description="Spore coat protein U/FanG" evidence="2">
    <location>
        <begin position="23"/>
        <end position="164"/>
    </location>
</feature>
<feature type="signal peptide" evidence="1">
    <location>
        <begin position="1"/>
        <end position="25"/>
    </location>
</feature>
<name>A0A7C9M4I5_9GAMM</name>
<gene>
    <name evidence="3" type="ORF">GN331_10955</name>
</gene>
<reference evidence="3 4" key="1">
    <citation type="submission" date="2019-12" db="EMBL/GenBank/DDBJ databases">
        <authorList>
            <person name="Xu J."/>
        </authorList>
    </citation>
    <scope>NUCLEOTIDE SEQUENCE [LARGE SCALE GENOMIC DNA]</scope>
    <source>
        <strain evidence="3 4">HX-5-24</strain>
    </source>
</reference>
<dbReference type="SMART" id="SM00972">
    <property type="entry name" value="SCPU"/>
    <property type="match status" value="1"/>
</dbReference>
<evidence type="ECO:0000313" key="3">
    <source>
        <dbReference type="EMBL" id="MUV14722.1"/>
    </source>
</evidence>
<dbReference type="InterPro" id="IPR053167">
    <property type="entry name" value="Spore_coat_component"/>
</dbReference>
<dbReference type="Pfam" id="PF05229">
    <property type="entry name" value="SCPU"/>
    <property type="match status" value="1"/>
</dbReference>
<dbReference type="Proteomes" id="UP000479692">
    <property type="component" value="Unassembled WGS sequence"/>
</dbReference>
<keyword evidence="1" id="KW-0732">Signal</keyword>
<proteinExistence type="predicted"/>
<feature type="chain" id="PRO_5028902968" evidence="1">
    <location>
        <begin position="26"/>
        <end position="167"/>
    </location>
</feature>
<comment type="caution">
    <text evidence="3">The sequence shown here is derived from an EMBL/GenBank/DDBJ whole genome shotgun (WGS) entry which is preliminary data.</text>
</comment>
<evidence type="ECO:0000313" key="4">
    <source>
        <dbReference type="Proteomes" id="UP000479692"/>
    </source>
</evidence>
<accession>A0A7C9M4I5</accession>
<dbReference type="PANTHER" id="PTHR37089:SF4">
    <property type="entry name" value="EXPORTED PROTEIN"/>
    <property type="match status" value="1"/>
</dbReference>
<protein>
    <submittedName>
        <fullName evidence="3">Fimbrial major subunit CsuA/B family protein</fullName>
    </submittedName>
</protein>
<dbReference type="AlphaFoldDB" id="A0A7C9M4I5"/>
<organism evidence="3 4">
    <name type="scientific">Noviluteimonas gilva</name>
    <dbReference type="NCBI Taxonomy" id="2682097"/>
    <lineage>
        <taxon>Bacteria</taxon>
        <taxon>Pseudomonadati</taxon>
        <taxon>Pseudomonadota</taxon>
        <taxon>Gammaproteobacteria</taxon>
        <taxon>Lysobacterales</taxon>
        <taxon>Lysobacteraceae</taxon>
        <taxon>Noviluteimonas</taxon>
    </lineage>
</organism>
<dbReference type="InterPro" id="IPR007893">
    <property type="entry name" value="Spore_coat_U/FanG"/>
</dbReference>
<evidence type="ECO:0000259" key="2">
    <source>
        <dbReference type="Pfam" id="PF05229"/>
    </source>
</evidence>